<keyword evidence="2" id="KW-1133">Transmembrane helix</keyword>
<evidence type="ECO:0000313" key="4">
    <source>
        <dbReference type="EMBL" id="KIW13061.1"/>
    </source>
</evidence>
<dbReference type="Proteomes" id="UP000053328">
    <property type="component" value="Unassembled WGS sequence"/>
</dbReference>
<evidence type="ECO:0000256" key="2">
    <source>
        <dbReference type="SAM" id="Phobius"/>
    </source>
</evidence>
<keyword evidence="2" id="KW-0812">Transmembrane</keyword>
<sequence>MASNHHYERLYAIGVILVGSGIITCLLNYINLETHPFLTSSKRGRALQNVCSRIFEHILKAISVSDPLSPPPSASTPASRGYLETLPRRSGPRPLITGIRRPHQVSQLSLPPEKQTHVSDRVRQVIADISARYPVATYLGRSSFEPGPSGSPTTTLYARHRMFDETRYYGEILRASGLDGSIHCTLHPHDVKTVIEKGWGERHPLSTRLAYWPTRVFCDIPAAPTADSRVVLYAPRNQSDLDAISQVVCAAVWWVGGIDTTIDDESS</sequence>
<dbReference type="EMBL" id="KN847497">
    <property type="protein sequence ID" value="KIW13061.1"/>
    <property type="molecule type" value="Genomic_DNA"/>
</dbReference>
<organism evidence="4 5">
    <name type="scientific">Exophiala spinifera</name>
    <dbReference type="NCBI Taxonomy" id="91928"/>
    <lineage>
        <taxon>Eukaryota</taxon>
        <taxon>Fungi</taxon>
        <taxon>Dikarya</taxon>
        <taxon>Ascomycota</taxon>
        <taxon>Pezizomycotina</taxon>
        <taxon>Eurotiomycetes</taxon>
        <taxon>Chaetothyriomycetidae</taxon>
        <taxon>Chaetothyriales</taxon>
        <taxon>Herpotrichiellaceae</taxon>
        <taxon>Exophiala</taxon>
    </lineage>
</organism>
<dbReference type="Pfam" id="PF17648">
    <property type="entry name" value="Luciferase"/>
    <property type="match status" value="1"/>
</dbReference>
<accession>A0A0D1YDJ9</accession>
<dbReference type="RefSeq" id="XP_016233277.1">
    <property type="nucleotide sequence ID" value="XM_016382574.1"/>
</dbReference>
<name>A0A0D1YDJ9_9EURO</name>
<protein>
    <recommendedName>
        <fullName evidence="3">Luciferase domain-containing protein</fullName>
    </recommendedName>
</protein>
<feature type="domain" description="Luciferase" evidence="3">
    <location>
        <begin position="170"/>
        <end position="251"/>
    </location>
</feature>
<feature type="transmembrane region" description="Helical" evidence="2">
    <location>
        <begin position="12"/>
        <end position="30"/>
    </location>
</feature>
<dbReference type="VEuPathDB" id="FungiDB:PV08_08248"/>
<dbReference type="PANTHER" id="PTHR38695:SF1">
    <property type="entry name" value="AMINO ACID PERMEASE_ SLC12A DOMAIN-CONTAINING PROTEIN"/>
    <property type="match status" value="1"/>
</dbReference>
<proteinExistence type="predicted"/>
<keyword evidence="5" id="KW-1185">Reference proteome</keyword>
<keyword evidence="2" id="KW-0472">Membrane</keyword>
<feature type="region of interest" description="Disordered" evidence="1">
    <location>
        <begin position="66"/>
        <end position="96"/>
    </location>
</feature>
<dbReference type="InterPro" id="IPR048273">
    <property type="entry name" value="Luciferase"/>
</dbReference>
<dbReference type="PANTHER" id="PTHR38695">
    <property type="entry name" value="AMINO ACID PERMEASE_ SLC12A DOMAIN-CONTAINING PROTEIN"/>
    <property type="match status" value="1"/>
</dbReference>
<dbReference type="InterPro" id="IPR040841">
    <property type="entry name" value="Luciferase_dom"/>
</dbReference>
<evidence type="ECO:0000259" key="3">
    <source>
        <dbReference type="Pfam" id="PF17648"/>
    </source>
</evidence>
<dbReference type="GeneID" id="27335331"/>
<dbReference type="OrthoDB" id="5358398at2759"/>
<evidence type="ECO:0000313" key="5">
    <source>
        <dbReference type="Proteomes" id="UP000053328"/>
    </source>
</evidence>
<gene>
    <name evidence="4" type="ORF">PV08_08248</name>
</gene>
<dbReference type="HOGENOM" id="CLU_063954_1_0_1"/>
<reference evidence="4 5" key="1">
    <citation type="submission" date="2015-01" db="EMBL/GenBank/DDBJ databases">
        <title>The Genome Sequence of Exophiala spinifera CBS89968.</title>
        <authorList>
            <consortium name="The Broad Institute Genomics Platform"/>
            <person name="Cuomo C."/>
            <person name="de Hoog S."/>
            <person name="Gorbushina A."/>
            <person name="Stielow B."/>
            <person name="Teixiera M."/>
            <person name="Abouelleil A."/>
            <person name="Chapman S.B."/>
            <person name="Priest M."/>
            <person name="Young S.K."/>
            <person name="Wortman J."/>
            <person name="Nusbaum C."/>
            <person name="Birren B."/>
        </authorList>
    </citation>
    <scope>NUCLEOTIDE SEQUENCE [LARGE SCALE GENOMIC DNA]</scope>
    <source>
        <strain evidence="4 5">CBS 89968</strain>
    </source>
</reference>
<evidence type="ECO:0000256" key="1">
    <source>
        <dbReference type="SAM" id="MobiDB-lite"/>
    </source>
</evidence>
<dbReference type="AlphaFoldDB" id="A0A0D1YDJ9"/>
<dbReference type="STRING" id="91928.A0A0D1YDJ9"/>